<protein>
    <submittedName>
        <fullName evidence="2">Outer membrane protein beta-barrel domain-containing protein</fullName>
    </submittedName>
</protein>
<organism evidence="2 3">
    <name type="scientific">Flagellimonas pacifica</name>
    <dbReference type="NCBI Taxonomy" id="1247520"/>
    <lineage>
        <taxon>Bacteria</taxon>
        <taxon>Pseudomonadati</taxon>
        <taxon>Bacteroidota</taxon>
        <taxon>Flavobacteriia</taxon>
        <taxon>Flavobacteriales</taxon>
        <taxon>Flavobacteriaceae</taxon>
        <taxon>Flagellimonas</taxon>
    </lineage>
</organism>
<feature type="transmembrane region" description="Helical" evidence="1">
    <location>
        <begin position="45"/>
        <end position="63"/>
    </location>
</feature>
<keyword evidence="1" id="KW-1133">Transmembrane helix</keyword>
<keyword evidence="1" id="KW-0472">Membrane</keyword>
<reference evidence="3" key="1">
    <citation type="submission" date="2017-09" db="EMBL/GenBank/DDBJ databases">
        <authorList>
            <person name="Varghese N."/>
            <person name="Submissions S."/>
        </authorList>
    </citation>
    <scope>NUCLEOTIDE SEQUENCE [LARGE SCALE GENOMIC DNA]</scope>
    <source>
        <strain evidence="3">DSM 25885</strain>
    </source>
</reference>
<dbReference type="RefSeq" id="WP_097044417.1">
    <property type="nucleotide sequence ID" value="NZ_OBEH01000001.1"/>
</dbReference>
<evidence type="ECO:0000313" key="2">
    <source>
        <dbReference type="EMBL" id="SNY95082.1"/>
    </source>
</evidence>
<sequence length="528" mass="58275">MGKKNLEQLFKETFDDFNVVPDDNVWDSIEASLDKKKRKKRVIPIWWRLGGVAALLAILFYVINPFEKENNGESIISNVENNDTLPKNNASEEANKLGQPSNVDDTQLVESSENNAADNINNESTITEKDTDAFFDKNKSIGSDKQVVQTSTKSEKEVFEKKNPSNDIQNQKGQLGISEETEQEVAVMDNTSNKNVRIKNPQTNLAGVTDKNNEVTVAVNEETRNISKTANNLQKDSSQQEKIMENVTGDEGIAQNDNEKQLTEKRSIFEVIEEQEEKAITKNIDGRWSVGPSVAPVYFNGSGEGSPIHSDFSSNSKSGNVNLSYGLTVAYNIGKKLKVRSGVHKVNFGYDTNNVVFSSSLTTASDKKIDNIDYSQTSRTIVVESQDAVPQRSANDPLLEFAANTNPSFDGKMVQQLGYIEVPLELNYALIDKKFGVDIIGGVSSLFLVDNSVLLESEDLVTEIGEANNANEINFSANAGVGLNYKFNPKVQLNVAPVFKYQLNTFSDTAGSFKPFSVGVYSGINFKF</sequence>
<proteinExistence type="predicted"/>
<name>A0A285MD25_9FLAO</name>
<keyword evidence="1" id="KW-0812">Transmembrane</keyword>
<evidence type="ECO:0000313" key="3">
    <source>
        <dbReference type="Proteomes" id="UP000219048"/>
    </source>
</evidence>
<dbReference type="EMBL" id="OBEH01000001">
    <property type="protein sequence ID" value="SNY95082.1"/>
    <property type="molecule type" value="Genomic_DNA"/>
</dbReference>
<gene>
    <name evidence="2" type="ORF">SAMN06265377_0748</name>
</gene>
<dbReference type="Proteomes" id="UP000219048">
    <property type="component" value="Unassembled WGS sequence"/>
</dbReference>
<evidence type="ECO:0000256" key="1">
    <source>
        <dbReference type="SAM" id="Phobius"/>
    </source>
</evidence>
<dbReference type="AlphaFoldDB" id="A0A285MD25"/>
<dbReference type="OrthoDB" id="1113942at2"/>
<keyword evidence="3" id="KW-1185">Reference proteome</keyword>
<accession>A0A285MD25</accession>